<evidence type="ECO:0000256" key="5">
    <source>
        <dbReference type="RuleBase" id="RU362076"/>
    </source>
</evidence>
<sequence>MATTTDTQFTADKWAAADAAQKASNTAGTGTNPNATLDKDAFMKLLLTELQYQDPTDPMDTASMLEQTSQLASLEMQENTNKIMQELATQMQSSYSLTAMSALGKIANLSNSVSKDTTTSSIDFSLYFKDATRSGQIEVYDTKGNVVKTIDFGEKSAGVQKFTWDGTDKNGDQTLPGEYLIKAKYTNVEGNSAETLLGTYPVEAVKFENGEAKIKIAGEYVSMSDVREFTEAEK</sequence>
<evidence type="ECO:0000256" key="3">
    <source>
        <dbReference type="ARBA" id="ARBA00022795"/>
    </source>
</evidence>
<dbReference type="GO" id="GO:0044781">
    <property type="term" value="P:bacterial-type flagellum organization"/>
    <property type="evidence" value="ECO:0007669"/>
    <property type="project" value="UniProtKB-UniRule"/>
</dbReference>
<dbReference type="NCBIfam" id="NF009452">
    <property type="entry name" value="PRK12812.1"/>
    <property type="match status" value="1"/>
</dbReference>
<evidence type="ECO:0000259" key="6">
    <source>
        <dbReference type="Pfam" id="PF13860"/>
    </source>
</evidence>
<evidence type="ECO:0000313" key="7">
    <source>
        <dbReference type="EMBL" id="AII13891.1"/>
    </source>
</evidence>
<dbReference type="KEGG" id="caj:CIG1485E_0011"/>
<keyword evidence="3 5" id="KW-1005">Bacterial flagellum biogenesis</keyword>
<dbReference type="Proteomes" id="UP000028486">
    <property type="component" value="Chromosome"/>
</dbReference>
<dbReference type="Pfam" id="PF03963">
    <property type="entry name" value="FlgD"/>
    <property type="match status" value="1"/>
</dbReference>
<protein>
    <recommendedName>
        <fullName evidence="2 5">Basal-body rod modification protein FlgD</fullName>
    </recommendedName>
</protein>
<keyword evidence="7" id="KW-0969">Cilium</keyword>
<accession>A0A076F794</accession>
<dbReference type="STRING" id="1244531.CIG2463D_0011"/>
<gene>
    <name evidence="7" type="primary">flgD</name>
    <name evidence="7" type="ORF">CIG1485E_0011</name>
</gene>
<comment type="function">
    <text evidence="4 5">Required for flagellar hook formation. May act as a scaffolding protein.</text>
</comment>
<dbReference type="eggNOG" id="COG1843">
    <property type="taxonomic scope" value="Bacteria"/>
</dbReference>
<feature type="domain" description="FlgD/Vpr Ig-like" evidence="6">
    <location>
        <begin position="110"/>
        <end position="187"/>
    </location>
</feature>
<dbReference type="RefSeq" id="WP_038452435.1">
    <property type="nucleotide sequence ID" value="NZ_CP009043.1"/>
</dbReference>
<dbReference type="InterPro" id="IPR025965">
    <property type="entry name" value="FlgD/Vpr_Ig-like"/>
</dbReference>
<keyword evidence="7" id="KW-0282">Flagellum</keyword>
<dbReference type="HOGENOM" id="CLU_047535_0_1_7"/>
<reference evidence="8" key="1">
    <citation type="journal article" date="2014" name="Genome Announc.">
        <title>Complete Genome Sequence of Campylobacter iguaniorum Strain 1485ET, Isolated from a Bearded Dragon (Pogona vitticeps).</title>
        <authorList>
            <person name="Gilbert M.J."/>
            <person name="Miller W.G."/>
            <person name="Yee E."/>
            <person name="Kik M."/>
            <person name="Wagenaar J.A."/>
            <person name="Duim B."/>
        </authorList>
    </citation>
    <scope>NUCLEOTIDE SEQUENCE [LARGE SCALE GENOMIC DNA]</scope>
    <source>
        <strain evidence="8">1485E</strain>
    </source>
</reference>
<keyword evidence="8" id="KW-1185">Reference proteome</keyword>
<organism evidence="7 8">
    <name type="scientific">Campylobacter iguaniorum</name>
    <dbReference type="NCBI Taxonomy" id="1244531"/>
    <lineage>
        <taxon>Bacteria</taxon>
        <taxon>Pseudomonadati</taxon>
        <taxon>Campylobacterota</taxon>
        <taxon>Epsilonproteobacteria</taxon>
        <taxon>Campylobacterales</taxon>
        <taxon>Campylobacteraceae</taxon>
        <taxon>Campylobacter</taxon>
    </lineage>
</organism>
<evidence type="ECO:0000256" key="4">
    <source>
        <dbReference type="ARBA" id="ARBA00024746"/>
    </source>
</evidence>
<dbReference type="EMBL" id="CP009043">
    <property type="protein sequence ID" value="AII13891.1"/>
    <property type="molecule type" value="Genomic_DNA"/>
</dbReference>
<proteinExistence type="inferred from homology"/>
<dbReference type="Pfam" id="PF13860">
    <property type="entry name" value="FlgD_ig"/>
    <property type="match status" value="1"/>
</dbReference>
<dbReference type="Gene3D" id="2.60.40.4070">
    <property type="match status" value="1"/>
</dbReference>
<comment type="similarity">
    <text evidence="1 5">Belongs to the FlgD family.</text>
</comment>
<name>A0A076F794_9BACT</name>
<dbReference type="PATRIC" id="fig|1244531.5.peg.12"/>
<dbReference type="Gene3D" id="2.30.30.910">
    <property type="match status" value="1"/>
</dbReference>
<dbReference type="AlphaFoldDB" id="A0A076F794"/>
<evidence type="ECO:0000313" key="8">
    <source>
        <dbReference type="Proteomes" id="UP000028486"/>
    </source>
</evidence>
<evidence type="ECO:0000256" key="2">
    <source>
        <dbReference type="ARBA" id="ARBA00016013"/>
    </source>
</evidence>
<dbReference type="InterPro" id="IPR005648">
    <property type="entry name" value="FlgD"/>
</dbReference>
<keyword evidence="7" id="KW-0966">Cell projection</keyword>
<dbReference type="OrthoDB" id="9785233at2"/>
<evidence type="ECO:0000256" key="1">
    <source>
        <dbReference type="ARBA" id="ARBA00010577"/>
    </source>
</evidence>